<evidence type="ECO:0000313" key="4">
    <source>
        <dbReference type="Proteomes" id="UP000613740"/>
    </source>
</evidence>
<feature type="compositionally biased region" description="Gly residues" evidence="1">
    <location>
        <begin position="414"/>
        <end position="423"/>
    </location>
</feature>
<dbReference type="InterPro" id="IPR024616">
    <property type="entry name" value="Pherophorin"/>
</dbReference>
<organism evidence="3 4">
    <name type="scientific">Chlamydomonas schloesseri</name>
    <dbReference type="NCBI Taxonomy" id="2026947"/>
    <lineage>
        <taxon>Eukaryota</taxon>
        <taxon>Viridiplantae</taxon>
        <taxon>Chlorophyta</taxon>
        <taxon>core chlorophytes</taxon>
        <taxon>Chlorophyceae</taxon>
        <taxon>CS clade</taxon>
        <taxon>Chlamydomonadales</taxon>
        <taxon>Chlamydomonadaceae</taxon>
        <taxon>Chlamydomonas</taxon>
    </lineage>
</organism>
<keyword evidence="4" id="KW-1185">Reference proteome</keyword>
<protein>
    <recommendedName>
        <fullName evidence="2">Pherophorin domain-containing protein</fullName>
    </recommendedName>
</protein>
<gene>
    <name evidence="3" type="ORF">HYH02_008460</name>
</gene>
<evidence type="ECO:0000259" key="2">
    <source>
        <dbReference type="Pfam" id="PF12499"/>
    </source>
</evidence>
<comment type="caution">
    <text evidence="3">The sequence shown here is derived from an EMBL/GenBank/DDBJ whole genome shotgun (WGS) entry which is preliminary data.</text>
</comment>
<evidence type="ECO:0000313" key="3">
    <source>
        <dbReference type="EMBL" id="KAG2446469.1"/>
    </source>
</evidence>
<feature type="region of interest" description="Disordered" evidence="1">
    <location>
        <begin position="371"/>
        <end position="426"/>
    </location>
</feature>
<reference evidence="3" key="1">
    <citation type="journal article" date="2020" name="bioRxiv">
        <title>Comparative genomics of Chlamydomonas.</title>
        <authorList>
            <person name="Craig R.J."/>
            <person name="Hasan A.R."/>
            <person name="Ness R.W."/>
            <person name="Keightley P.D."/>
        </authorList>
    </citation>
    <scope>NUCLEOTIDE SEQUENCE</scope>
    <source>
        <strain evidence="3">CCAP 11/173</strain>
    </source>
</reference>
<dbReference type="EMBL" id="JAEHOD010000026">
    <property type="protein sequence ID" value="KAG2446469.1"/>
    <property type="molecule type" value="Genomic_DNA"/>
</dbReference>
<name>A0A836B3T6_9CHLO</name>
<dbReference type="Pfam" id="PF12499">
    <property type="entry name" value="DUF3707"/>
    <property type="match status" value="1"/>
</dbReference>
<feature type="domain" description="Pherophorin" evidence="2">
    <location>
        <begin position="565"/>
        <end position="732"/>
    </location>
</feature>
<dbReference type="Proteomes" id="UP000613740">
    <property type="component" value="Unassembled WGS sequence"/>
</dbReference>
<proteinExistence type="predicted"/>
<accession>A0A836B3T6</accession>
<feature type="compositionally biased region" description="Gly residues" evidence="1">
    <location>
        <begin position="391"/>
        <end position="405"/>
    </location>
</feature>
<evidence type="ECO:0000256" key="1">
    <source>
        <dbReference type="SAM" id="MobiDB-lite"/>
    </source>
</evidence>
<dbReference type="OrthoDB" id="533316at2759"/>
<dbReference type="AlphaFoldDB" id="A0A836B3T6"/>
<sequence>MGRFRPAGPSGRLGSLVQLFAVVALVGVTGARAGGLVKRRSAQFSDGGPGLTPTYKCGSGSYEFGTVAVSFSSEYIAKLDTQVTYNLTVVRLAGNPAGPFPATEAPTTEVIGNVRLIANQPSGSLTVELTNKFGEAWPAGTVVSWASPLFYDQAKCTDGPDRVDPATPLENVLSPADAADGVKTTISFSLPWYRLSQPQVSPRGEAPCERVTQIAALLVKVYLPPALAAAGHRRALRQAAASISDYQGSVAWADKGSCDAPGYGTEPGNYYPFRLLDLDLACDCDIEAPVCGADGSYELRTPPGIFLPQPFTVNLLQFAPNESSSDRTYIPELEGYGFLTASSGLLTIKLVRKDGSAWPVYTKFTYTAFPDGGSSGGPASGPPGLTDVPPGSGGGGADAPPGAGGSDVPPSDPGAGGGGGGGDPVCAMPEVTDPTAKLEHVQVVLDEGTTEVSIEIPVSEFNLAVPPPDGGPQCTSPYPSFTPTVVGAIKLVLKAVLPGTTGPGLYNNQPQSYLGLDSICPGPPIVWATRLTFGCGCPKRPSPPPLPPAPPPSPPAPPPPAASGFPFCRCSKRKVTVSPWRVSQSAENILAGKDDQGIAYNEYCFAVGPFARCNATTAPCCNMTVKKLELLIRPECRNSSPRAIRGITANGMTISPSYSNHVAATGEDVVVLAITKLDKAPKKPNGNPIIDVCLRLDASSFQCGFADSLCDGRGRSGCLFSIFDAEDNNCCPTGFLDIFFRR</sequence>